<proteinExistence type="predicted"/>
<dbReference type="SUPFAM" id="SSF48452">
    <property type="entry name" value="TPR-like"/>
    <property type="match status" value="1"/>
</dbReference>
<dbReference type="EMBL" id="JAVRFB010000013">
    <property type="protein sequence ID" value="MDT0403868.1"/>
    <property type="molecule type" value="Genomic_DNA"/>
</dbReference>
<reference evidence="3" key="1">
    <citation type="submission" date="2023-07" db="EMBL/GenBank/DDBJ databases">
        <title>30 novel species of actinomycetes from the DSMZ collection.</title>
        <authorList>
            <person name="Nouioui I."/>
        </authorList>
    </citation>
    <scope>NUCLEOTIDE SEQUENCE [LARGE SCALE GENOMIC DNA]</scope>
    <source>
        <strain evidence="3">DSM 41635</strain>
    </source>
</reference>
<evidence type="ECO:0000313" key="2">
    <source>
        <dbReference type="EMBL" id="MDT0403868.1"/>
    </source>
</evidence>
<comment type="caution">
    <text evidence="2">The sequence shown here is derived from an EMBL/GenBank/DDBJ whole genome shotgun (WGS) entry which is preliminary data.</text>
</comment>
<gene>
    <name evidence="2" type="ORF">RM528_18640</name>
</gene>
<organism evidence="2 3">
    <name type="scientific">Streptomyces edwardsiae</name>
    <dbReference type="NCBI Taxonomy" id="3075527"/>
    <lineage>
        <taxon>Bacteria</taxon>
        <taxon>Bacillati</taxon>
        <taxon>Actinomycetota</taxon>
        <taxon>Actinomycetes</taxon>
        <taxon>Kitasatosporales</taxon>
        <taxon>Streptomycetaceae</taxon>
        <taxon>Streptomyces</taxon>
    </lineage>
</organism>
<accession>A0ABU2QHB1</accession>
<dbReference type="Proteomes" id="UP001180503">
    <property type="component" value="Unassembled WGS sequence"/>
</dbReference>
<dbReference type="Gene3D" id="1.25.40.10">
    <property type="entry name" value="Tetratricopeptide repeat domain"/>
    <property type="match status" value="1"/>
</dbReference>
<dbReference type="InterPro" id="IPR011990">
    <property type="entry name" value="TPR-like_helical_dom_sf"/>
</dbReference>
<evidence type="ECO:0008006" key="4">
    <source>
        <dbReference type="Google" id="ProtNLM"/>
    </source>
</evidence>
<sequence>MASSTVPSSQPPRPPRPNLVFRQLRGARSPAEFAAVVRRAAREIGERVSCDARYVHRVEAGEIRCPNYAYERVFLHMFPGRALTDLGFAPRSSVRGRGTRAVGDDRPPARTENPANATTENSEAYEPYETQDRYDTYDTHDHEESDVLRRAFMTGGGATVAAASLSPYGFATDASAAQRAVRRPGASDAGALEEAVRRIRLLDDRHGADGLYRRAGAPLRAAYALLDAGTTRQRTADRLYAGAGELAISVGWLAHDSGRFDDARSHYAEALATARVTGDPGVEAHAFCNTAFLARDAGRPREAVRAAQAAQRAARPLGSPRLMSLLALREAGGWAGLADRAGCEQALARAHAYFQRGRAEADPEWMSFYGEAELEGLEAQCWSTLGDWPRAARHARRAAELQDPHFTRNIALYTAELADDLARGGRPDEAATAGMRVLDLLNEVQSSRVRTMLAGTSRVLLPHRRTSEVSTFLDRHASLPRVP</sequence>
<dbReference type="RefSeq" id="WP_311710428.1">
    <property type="nucleotide sequence ID" value="NZ_JAVRFB010000013.1"/>
</dbReference>
<feature type="region of interest" description="Disordered" evidence="1">
    <location>
        <begin position="91"/>
        <end position="130"/>
    </location>
</feature>
<protein>
    <recommendedName>
        <fullName evidence="4">Tetratricopeptide repeat protein</fullName>
    </recommendedName>
</protein>
<name>A0ABU2QHB1_9ACTN</name>
<feature type="compositionally biased region" description="Polar residues" evidence="1">
    <location>
        <begin position="113"/>
        <end position="122"/>
    </location>
</feature>
<evidence type="ECO:0000256" key="1">
    <source>
        <dbReference type="SAM" id="MobiDB-lite"/>
    </source>
</evidence>
<evidence type="ECO:0000313" key="3">
    <source>
        <dbReference type="Proteomes" id="UP001180503"/>
    </source>
</evidence>